<evidence type="ECO:0000313" key="1">
    <source>
        <dbReference type="EMBL" id="NER29315.1"/>
    </source>
</evidence>
<proteinExistence type="predicted"/>
<protein>
    <submittedName>
        <fullName evidence="1">Uncharacterized protein</fullName>
    </submittedName>
</protein>
<accession>A0A6B3NEG8</accession>
<comment type="caution">
    <text evidence="1">The sequence shown here is derived from an EMBL/GenBank/DDBJ whole genome shotgun (WGS) entry which is preliminary data.</text>
</comment>
<sequence>MSKSSPQRVSIHPLRFLVSISKTDAQGAALKAISFSGLALPRSQRH</sequence>
<organism evidence="1">
    <name type="scientific">Symploca sp. SIO1C4</name>
    <dbReference type="NCBI Taxonomy" id="2607765"/>
    <lineage>
        <taxon>Bacteria</taxon>
        <taxon>Bacillati</taxon>
        <taxon>Cyanobacteriota</taxon>
        <taxon>Cyanophyceae</taxon>
        <taxon>Coleofasciculales</taxon>
        <taxon>Coleofasciculaceae</taxon>
        <taxon>Symploca</taxon>
    </lineage>
</organism>
<dbReference type="AlphaFoldDB" id="A0A6B3NEG8"/>
<gene>
    <name evidence="1" type="ORF">F6J89_17240</name>
</gene>
<dbReference type="EMBL" id="JAAHFQ010000347">
    <property type="protein sequence ID" value="NER29315.1"/>
    <property type="molecule type" value="Genomic_DNA"/>
</dbReference>
<reference evidence="1" key="1">
    <citation type="submission" date="2019-11" db="EMBL/GenBank/DDBJ databases">
        <title>Genomic insights into an expanded diversity of filamentous marine cyanobacteria reveals the extraordinary biosynthetic potential of Moorea and Okeania.</title>
        <authorList>
            <person name="Ferreira Leao T."/>
            <person name="Wang M."/>
            <person name="Moss N."/>
            <person name="Da Silva R."/>
            <person name="Sanders J."/>
            <person name="Nurk S."/>
            <person name="Gurevich A."/>
            <person name="Humphrey G."/>
            <person name="Reher R."/>
            <person name="Zhu Q."/>
            <person name="Belda-Ferre P."/>
            <person name="Glukhov E."/>
            <person name="Rex R."/>
            <person name="Dorrestein P.C."/>
            <person name="Knight R."/>
            <person name="Pevzner P."/>
            <person name="Gerwick W.H."/>
            <person name="Gerwick L."/>
        </authorList>
    </citation>
    <scope>NUCLEOTIDE SEQUENCE</scope>
    <source>
        <strain evidence="1">SIO1C4</strain>
    </source>
</reference>
<name>A0A6B3NEG8_9CYAN</name>